<comment type="subcellular location">
    <subcellularLocation>
        <location evidence="1">Nucleus</location>
        <location evidence="1">Nucleolus</location>
    </subcellularLocation>
</comment>
<name>A0A9W6ZZM7_9STRA</name>
<dbReference type="PANTHER" id="PTHR23183:SF0">
    <property type="entry name" value="NUCLEOLAR PROTEIN 14"/>
    <property type="match status" value="1"/>
</dbReference>
<sequence>MAALNESEDEEEEEKDVLEVGQKVKANFKAAEQYQRKENWFDGVIKVVKENDDGITVYDVTYEDGDGEEGVLRENIKVIIDKKAKKKKLEAKKRKIAKEKAFKELPFTFELIGTLEDLNDVITEYCNSGADVVTVLERMYASNNTKVVIGNKNKILNFYDVLVRRFGMVAEGRVNGGDGGAVERGRQCEGIRKILYKIGQDEPEGVGGIWSRRLGLIERKSSKLLRDYPLKVKANGTPTEGNEDFSPVLPWGDVFLLRLIWDVFSVTDAKHGIVNRAAHVVGGILSGAVVRSGDEMKKMVVLAETCLNYYGEERWTGEVVGFLVDVCDWFGGGRGAGRFKIVKPEKVATKLKLEGGGEKTVIKGCLDMIIVLCERISKSWHKEVEATSTLLSSIKTMVLKVKDKRVNALVKELEYTGSRPVIRLRAKKTTVEKGIVSLDPRINEDDKYRHGKDKGKEKQKAIRDKMERDFKRTKKAAKRELKLDAQHVERERRVETDKKTSEQKEKRHKNFAWLEGEQATINQQVREGGGLMSGGGTGAAGRAKARGKLGIKKGGKK</sequence>
<dbReference type="GO" id="GO:0032040">
    <property type="term" value="C:small-subunit processome"/>
    <property type="evidence" value="ECO:0007669"/>
    <property type="project" value="InterPro"/>
</dbReference>
<feature type="compositionally biased region" description="Basic and acidic residues" evidence="7">
    <location>
        <begin position="446"/>
        <end position="470"/>
    </location>
</feature>
<comment type="function">
    <text evidence="6">Involved in nucleolar processing of pre-18S ribosomal RNA. Has a role in the nuclear export of 40S pre-ribosomal subunit to the cytoplasm.</text>
</comment>
<dbReference type="AlphaFoldDB" id="A0A9W6ZZM7"/>
<proteinExistence type="inferred from homology"/>
<evidence type="ECO:0000256" key="5">
    <source>
        <dbReference type="ARBA" id="ARBA00023242"/>
    </source>
</evidence>
<comment type="caution">
    <text evidence="8">The sequence shown here is derived from an EMBL/GenBank/DDBJ whole genome shotgun (WGS) entry which is preliminary data.</text>
</comment>
<accession>A0A9W6ZZM7</accession>
<feature type="compositionally biased region" description="Gly residues" evidence="7">
    <location>
        <begin position="527"/>
        <end position="539"/>
    </location>
</feature>
<organism evidence="8 9">
    <name type="scientific">Triparma laevis f. inornata</name>
    <dbReference type="NCBI Taxonomy" id="1714386"/>
    <lineage>
        <taxon>Eukaryota</taxon>
        <taxon>Sar</taxon>
        <taxon>Stramenopiles</taxon>
        <taxon>Ochrophyta</taxon>
        <taxon>Bolidophyceae</taxon>
        <taxon>Parmales</taxon>
        <taxon>Triparmaceae</taxon>
        <taxon>Triparma</taxon>
    </lineage>
</organism>
<keyword evidence="3" id="KW-0690">Ribosome biogenesis</keyword>
<dbReference type="Proteomes" id="UP001162640">
    <property type="component" value="Unassembled WGS sequence"/>
</dbReference>
<evidence type="ECO:0000256" key="6">
    <source>
        <dbReference type="ARBA" id="ARBA00024695"/>
    </source>
</evidence>
<protein>
    <submittedName>
        <fullName evidence="8">Uncharacterized protein</fullName>
    </submittedName>
</protein>
<dbReference type="GO" id="GO:0030692">
    <property type="term" value="C:Noc4p-Nop14p complex"/>
    <property type="evidence" value="ECO:0007669"/>
    <property type="project" value="TreeGrafter"/>
</dbReference>
<keyword evidence="4" id="KW-0698">rRNA processing</keyword>
<dbReference type="GO" id="GO:0030490">
    <property type="term" value="P:maturation of SSU-rRNA"/>
    <property type="evidence" value="ECO:0007669"/>
    <property type="project" value="TreeGrafter"/>
</dbReference>
<evidence type="ECO:0000313" key="8">
    <source>
        <dbReference type="EMBL" id="GMH63284.1"/>
    </source>
</evidence>
<dbReference type="Pfam" id="PF04147">
    <property type="entry name" value="Nop14"/>
    <property type="match status" value="2"/>
</dbReference>
<dbReference type="PANTHER" id="PTHR23183">
    <property type="entry name" value="NOP14"/>
    <property type="match status" value="1"/>
</dbReference>
<feature type="compositionally biased region" description="Basic and acidic residues" evidence="7">
    <location>
        <begin position="478"/>
        <end position="505"/>
    </location>
</feature>
<keyword evidence="5" id="KW-0539">Nucleus</keyword>
<feature type="compositionally biased region" description="Basic residues" evidence="7">
    <location>
        <begin position="543"/>
        <end position="557"/>
    </location>
</feature>
<evidence type="ECO:0000256" key="4">
    <source>
        <dbReference type="ARBA" id="ARBA00022552"/>
    </source>
</evidence>
<dbReference type="EMBL" id="BLQM01000098">
    <property type="protein sequence ID" value="GMH63284.1"/>
    <property type="molecule type" value="Genomic_DNA"/>
</dbReference>
<dbReference type="InterPro" id="IPR007276">
    <property type="entry name" value="Nop14"/>
</dbReference>
<comment type="similarity">
    <text evidence="2">Belongs to the NOP14 family.</text>
</comment>
<dbReference type="Gene3D" id="2.30.30.140">
    <property type="match status" value="1"/>
</dbReference>
<reference evidence="9" key="1">
    <citation type="journal article" date="2023" name="Commun. Biol.">
        <title>Genome analysis of Parmales, the sister group of diatoms, reveals the evolutionary specialization of diatoms from phago-mixotrophs to photoautotrophs.</title>
        <authorList>
            <person name="Ban H."/>
            <person name="Sato S."/>
            <person name="Yoshikawa S."/>
            <person name="Yamada K."/>
            <person name="Nakamura Y."/>
            <person name="Ichinomiya M."/>
            <person name="Sato N."/>
            <person name="Blanc-Mathieu R."/>
            <person name="Endo H."/>
            <person name="Kuwata A."/>
            <person name="Ogata H."/>
        </authorList>
    </citation>
    <scope>NUCLEOTIDE SEQUENCE [LARGE SCALE GENOMIC DNA]</scope>
</reference>
<evidence type="ECO:0000256" key="1">
    <source>
        <dbReference type="ARBA" id="ARBA00004604"/>
    </source>
</evidence>
<gene>
    <name evidence="8" type="ORF">TL16_g03672</name>
</gene>
<evidence type="ECO:0000256" key="2">
    <source>
        <dbReference type="ARBA" id="ARBA00007466"/>
    </source>
</evidence>
<evidence type="ECO:0000256" key="3">
    <source>
        <dbReference type="ARBA" id="ARBA00022517"/>
    </source>
</evidence>
<evidence type="ECO:0000313" key="9">
    <source>
        <dbReference type="Proteomes" id="UP001162640"/>
    </source>
</evidence>
<feature type="region of interest" description="Disordered" evidence="7">
    <location>
        <begin position="446"/>
        <end position="557"/>
    </location>
</feature>
<evidence type="ECO:0000256" key="7">
    <source>
        <dbReference type="SAM" id="MobiDB-lite"/>
    </source>
</evidence>